<name>A0A8J4U3H8_CLAMG</name>
<evidence type="ECO:0000313" key="4">
    <source>
        <dbReference type="Proteomes" id="UP000727407"/>
    </source>
</evidence>
<evidence type="ECO:0000313" key="3">
    <source>
        <dbReference type="EMBL" id="KAF5889102.1"/>
    </source>
</evidence>
<dbReference type="OrthoDB" id="165498at2759"/>
<dbReference type="AlphaFoldDB" id="A0A8J4U3H8"/>
<dbReference type="InterPro" id="IPR011019">
    <property type="entry name" value="KIND_dom"/>
</dbReference>
<dbReference type="EMBL" id="QNUK01000864">
    <property type="protein sequence ID" value="KAF5889102.1"/>
    <property type="molecule type" value="Genomic_DNA"/>
</dbReference>
<feature type="domain" description="KIND" evidence="2">
    <location>
        <begin position="1"/>
        <end position="54"/>
    </location>
</feature>
<feature type="non-terminal residue" evidence="3">
    <location>
        <position position="54"/>
    </location>
</feature>
<dbReference type="PANTHER" id="PTHR46900">
    <property type="entry name" value="TYROSINE-PROTEIN PHOSPHATASE NON-RECEPTOR TYPE 13"/>
    <property type="match status" value="1"/>
</dbReference>
<keyword evidence="1" id="KW-0677">Repeat</keyword>
<comment type="caution">
    <text evidence="3">The sequence shown here is derived from an EMBL/GenBank/DDBJ whole genome shotgun (WGS) entry which is preliminary data.</text>
</comment>
<reference evidence="3" key="1">
    <citation type="submission" date="2020-07" db="EMBL/GenBank/DDBJ databases">
        <title>Clarias magur genome sequencing, assembly and annotation.</title>
        <authorList>
            <person name="Kushwaha B."/>
            <person name="Kumar R."/>
            <person name="Das P."/>
            <person name="Joshi C.G."/>
            <person name="Kumar D."/>
            <person name="Nagpure N.S."/>
            <person name="Pandey M."/>
            <person name="Agarwal S."/>
            <person name="Srivastava S."/>
            <person name="Singh M."/>
            <person name="Sahoo L."/>
            <person name="Jayasankar P."/>
            <person name="Meher P.K."/>
            <person name="Koringa P.G."/>
            <person name="Iquebal M.A."/>
            <person name="Das S.P."/>
            <person name="Bit A."/>
            <person name="Patnaik S."/>
            <person name="Patel N."/>
            <person name="Shah T.M."/>
            <person name="Hinsu A."/>
            <person name="Jena J.K."/>
        </authorList>
    </citation>
    <scope>NUCLEOTIDE SEQUENCE</scope>
    <source>
        <strain evidence="3">CIFAMagur01</strain>
        <tissue evidence="3">Testis</tissue>
    </source>
</reference>
<dbReference type="Proteomes" id="UP000727407">
    <property type="component" value="Unassembled WGS sequence"/>
</dbReference>
<dbReference type="PROSITE" id="PS51377">
    <property type="entry name" value="KIND"/>
    <property type="match status" value="1"/>
</dbReference>
<evidence type="ECO:0000259" key="2">
    <source>
        <dbReference type="PROSITE" id="PS51377"/>
    </source>
</evidence>
<evidence type="ECO:0000256" key="1">
    <source>
        <dbReference type="ARBA" id="ARBA00022737"/>
    </source>
</evidence>
<dbReference type="InterPro" id="IPR052074">
    <property type="entry name" value="NonRcpt_TyrProt_Phosphatase"/>
</dbReference>
<gene>
    <name evidence="3" type="primary">frmpd2</name>
    <name evidence="3" type="ORF">DAT39_021191</name>
</gene>
<organism evidence="3 4">
    <name type="scientific">Clarias magur</name>
    <name type="common">Asian catfish</name>
    <name type="synonym">Macropteronotus magur</name>
    <dbReference type="NCBI Taxonomy" id="1594786"/>
    <lineage>
        <taxon>Eukaryota</taxon>
        <taxon>Metazoa</taxon>
        <taxon>Chordata</taxon>
        <taxon>Craniata</taxon>
        <taxon>Vertebrata</taxon>
        <taxon>Euteleostomi</taxon>
        <taxon>Actinopterygii</taxon>
        <taxon>Neopterygii</taxon>
        <taxon>Teleostei</taxon>
        <taxon>Ostariophysi</taxon>
        <taxon>Siluriformes</taxon>
        <taxon>Clariidae</taxon>
        <taxon>Clarias</taxon>
    </lineage>
</organism>
<keyword evidence="4" id="KW-1185">Reference proteome</keyword>
<dbReference type="PANTHER" id="PTHR46900:SF4">
    <property type="entry name" value="FERM AND PDZ DOMAIN CONTAINING 2"/>
    <property type="match status" value="1"/>
</dbReference>
<sequence length="54" mass="5547">PGNLCSIISPGSSLISPSGSVAFKTCSWTENVASFTPPEMTVTQTSSSKVAVEK</sequence>
<protein>
    <submittedName>
        <fullName evidence="3">FERM and PDZ domain-containing protein 2 isoform X1</fullName>
    </submittedName>
</protein>
<proteinExistence type="predicted"/>
<feature type="non-terminal residue" evidence="3">
    <location>
        <position position="1"/>
    </location>
</feature>
<accession>A0A8J4U3H8</accession>